<feature type="region of interest" description="Disordered" evidence="6">
    <location>
        <begin position="100"/>
        <end position="121"/>
    </location>
</feature>
<organism evidence="9 10">
    <name type="scientific">Caldovatus sediminis</name>
    <dbReference type="NCBI Taxonomy" id="2041189"/>
    <lineage>
        <taxon>Bacteria</taxon>
        <taxon>Pseudomonadati</taxon>
        <taxon>Pseudomonadota</taxon>
        <taxon>Alphaproteobacteria</taxon>
        <taxon>Acetobacterales</taxon>
        <taxon>Roseomonadaceae</taxon>
        <taxon>Caldovatus</taxon>
    </lineage>
</organism>
<evidence type="ECO:0000256" key="5">
    <source>
        <dbReference type="SAM" id="Coils"/>
    </source>
</evidence>
<keyword evidence="4 7" id="KW-0472">Membrane</keyword>
<keyword evidence="10" id="KW-1185">Reference proteome</keyword>
<dbReference type="GO" id="GO:0005886">
    <property type="term" value="C:plasma membrane"/>
    <property type="evidence" value="ECO:0007669"/>
    <property type="project" value="InterPro"/>
</dbReference>
<dbReference type="Pfam" id="PF06305">
    <property type="entry name" value="LapA_dom"/>
    <property type="match status" value="1"/>
</dbReference>
<keyword evidence="3 7" id="KW-1133">Transmembrane helix</keyword>
<reference evidence="9 10" key="1">
    <citation type="journal article" date="2014" name="Int. J. Syst. Evol. Microbiol.">
        <title>Complete genome sequence of Corynebacterium casei LMG S-19264T (=DSM 44701T), isolated from a smear-ripened cheese.</title>
        <authorList>
            <consortium name="US DOE Joint Genome Institute (JGI-PGF)"/>
            <person name="Walter F."/>
            <person name="Albersmeier A."/>
            <person name="Kalinowski J."/>
            <person name="Ruckert C."/>
        </authorList>
    </citation>
    <scope>NUCLEOTIDE SEQUENCE [LARGE SCALE GENOMIC DNA]</scope>
    <source>
        <strain evidence="9 10">CGMCC 1.16330</strain>
    </source>
</reference>
<evidence type="ECO:0000256" key="4">
    <source>
        <dbReference type="ARBA" id="ARBA00023136"/>
    </source>
</evidence>
<dbReference type="AlphaFoldDB" id="A0A8J2Z852"/>
<keyword evidence="5" id="KW-0175">Coiled coil</keyword>
<evidence type="ECO:0000313" key="10">
    <source>
        <dbReference type="Proteomes" id="UP000597507"/>
    </source>
</evidence>
<keyword evidence="1" id="KW-1003">Cell membrane</keyword>
<feature type="domain" description="Lipopolysaccharide assembly protein A" evidence="8">
    <location>
        <begin position="20"/>
        <end position="84"/>
    </location>
</feature>
<gene>
    <name evidence="9" type="ORF">GCM10010964_05410</name>
</gene>
<feature type="transmembrane region" description="Helical" evidence="7">
    <location>
        <begin position="37"/>
        <end position="61"/>
    </location>
</feature>
<evidence type="ECO:0000256" key="7">
    <source>
        <dbReference type="SAM" id="Phobius"/>
    </source>
</evidence>
<evidence type="ECO:0000256" key="3">
    <source>
        <dbReference type="ARBA" id="ARBA00022989"/>
    </source>
</evidence>
<comment type="caution">
    <text evidence="9">The sequence shown here is derived from an EMBL/GenBank/DDBJ whole genome shotgun (WGS) entry which is preliminary data.</text>
</comment>
<keyword evidence="2 7" id="KW-0812">Transmembrane</keyword>
<evidence type="ECO:0000256" key="1">
    <source>
        <dbReference type="ARBA" id="ARBA00022475"/>
    </source>
</evidence>
<dbReference type="EMBL" id="BMKS01000001">
    <property type="protein sequence ID" value="GGG20103.1"/>
    <property type="molecule type" value="Genomic_DNA"/>
</dbReference>
<dbReference type="Proteomes" id="UP000597507">
    <property type="component" value="Unassembled WGS sequence"/>
</dbReference>
<evidence type="ECO:0000259" key="8">
    <source>
        <dbReference type="Pfam" id="PF06305"/>
    </source>
</evidence>
<evidence type="ECO:0000313" key="9">
    <source>
        <dbReference type="EMBL" id="GGG20103.1"/>
    </source>
</evidence>
<proteinExistence type="predicted"/>
<protein>
    <recommendedName>
        <fullName evidence="8">Lipopolysaccharide assembly protein A domain-containing protein</fullName>
    </recommendedName>
</protein>
<feature type="coiled-coil region" evidence="5">
    <location>
        <begin position="62"/>
        <end position="96"/>
    </location>
</feature>
<evidence type="ECO:0000256" key="6">
    <source>
        <dbReference type="SAM" id="MobiDB-lite"/>
    </source>
</evidence>
<dbReference type="InterPro" id="IPR010445">
    <property type="entry name" value="LapA_dom"/>
</dbReference>
<name>A0A8J2Z852_9PROT</name>
<accession>A0A8J2Z852</accession>
<dbReference type="RefSeq" id="WP_188898144.1">
    <property type="nucleotide sequence ID" value="NZ_BMKS01000001.1"/>
</dbReference>
<sequence length="121" mass="12549">MRWLLILPLLVLLVLFALSNREAVVLRLWPLDLGLVAPVGVAMLALAAVGFLLGAFLAWAGSLGARRRARRIERAAKALEAELAALRARDAAARAAAEGRAAQPAAGAAPALAGPAEAGRR</sequence>
<evidence type="ECO:0000256" key="2">
    <source>
        <dbReference type="ARBA" id="ARBA00022692"/>
    </source>
</evidence>